<gene>
    <name evidence="1" type="ORF">HYS17_10705</name>
</gene>
<protein>
    <submittedName>
        <fullName evidence="1">DUF2066 domain-containing protein</fullName>
    </submittedName>
</protein>
<sequence>MARHYRFFQPITSFVVLLGGLFLFSGIVHADDPLFTVHGVKVDVTAASAVEARTQAFEKAQQDAFKMLAERLLPQDEAAAFVPPPGTVISPMVKDFEITGEQLSRVQYIGTYSFRFKDNAIKAFFADKNVSFTDIRSKPVLILPFLQAGRNVILWGETNPWLGAWGKTDTRQGLVPVQVPIGDLADVSDIKDDEALTYDAARLRNIVGRYGAGEAIIVMAHPKWQDANAAGEPQGLDVMIYRTDTGAPGFVKTLSVAATDKMDAETIFDTAVRMTRQTFQSDWKEKTVVSLDTRSNLKIRVRFASLREWSETQKVLRDIPGVSALRVVRLAPKQAEIELTYGGAPDRLRMALAQSDIILSEPMSGYMPAGGYNTPASAMYDLYMSRPPEPAGMTE</sequence>
<dbReference type="EMBL" id="CP066681">
    <property type="protein sequence ID" value="QQG35954.1"/>
    <property type="molecule type" value="Genomic_DNA"/>
</dbReference>
<organism evidence="1 2">
    <name type="scientific">Micavibrio aeruginosavorus</name>
    <dbReference type="NCBI Taxonomy" id="349221"/>
    <lineage>
        <taxon>Bacteria</taxon>
        <taxon>Pseudomonadati</taxon>
        <taxon>Bdellovibrionota</taxon>
        <taxon>Bdellovibrionia</taxon>
        <taxon>Bdellovibrionales</taxon>
        <taxon>Pseudobdellovibrionaceae</taxon>
        <taxon>Micavibrio</taxon>
    </lineage>
</organism>
<reference evidence="1 2" key="1">
    <citation type="submission" date="2020-07" db="EMBL/GenBank/DDBJ databases">
        <title>Huge and variable diversity of episymbiotic CPR bacteria and DPANN archaea in groundwater ecosystems.</title>
        <authorList>
            <person name="He C.Y."/>
            <person name="Keren R."/>
            <person name="Whittaker M."/>
            <person name="Farag I.F."/>
            <person name="Doudna J."/>
            <person name="Cate J.H.D."/>
            <person name="Banfield J.F."/>
        </authorList>
    </citation>
    <scope>NUCLEOTIDE SEQUENCE [LARGE SCALE GENOMIC DNA]</scope>
    <source>
        <strain evidence="1">NC_groundwater_70_Ag_B-0.1um_54_66</strain>
    </source>
</reference>
<dbReference type="AlphaFoldDB" id="A0A7T5R1S8"/>
<dbReference type="InterPro" id="IPR018642">
    <property type="entry name" value="DUF2066"/>
</dbReference>
<evidence type="ECO:0000313" key="2">
    <source>
        <dbReference type="Proteomes" id="UP000595362"/>
    </source>
</evidence>
<proteinExistence type="predicted"/>
<name>A0A7T5R1S8_9BACT</name>
<dbReference type="Proteomes" id="UP000595362">
    <property type="component" value="Chromosome"/>
</dbReference>
<evidence type="ECO:0000313" key="1">
    <source>
        <dbReference type="EMBL" id="QQG35954.1"/>
    </source>
</evidence>
<accession>A0A7T5R1S8</accession>
<dbReference type="Pfam" id="PF09839">
    <property type="entry name" value="DUF2066"/>
    <property type="match status" value="1"/>
</dbReference>